<keyword evidence="2" id="KW-0805">Transcription regulation</keyword>
<name>A0A9D2ADT3_9FIRM</name>
<dbReference type="InterPro" id="IPR036388">
    <property type="entry name" value="WH-like_DNA-bd_sf"/>
</dbReference>
<comment type="caution">
    <text evidence="8">The sequence shown here is derived from an EMBL/GenBank/DDBJ whole genome shotgun (WGS) entry which is preliminary data.</text>
</comment>
<dbReference type="GO" id="GO:0006352">
    <property type="term" value="P:DNA-templated transcription initiation"/>
    <property type="evidence" value="ECO:0007669"/>
    <property type="project" value="InterPro"/>
</dbReference>
<keyword evidence="5" id="KW-0804">Transcription</keyword>
<evidence type="ECO:0000259" key="7">
    <source>
        <dbReference type="Pfam" id="PF08281"/>
    </source>
</evidence>
<keyword evidence="4" id="KW-0238">DNA-binding</keyword>
<evidence type="ECO:0000256" key="2">
    <source>
        <dbReference type="ARBA" id="ARBA00023015"/>
    </source>
</evidence>
<dbReference type="PANTHER" id="PTHR43133:SF8">
    <property type="entry name" value="RNA POLYMERASE SIGMA FACTOR HI_1459-RELATED"/>
    <property type="match status" value="1"/>
</dbReference>
<dbReference type="Gene3D" id="1.10.10.10">
    <property type="entry name" value="Winged helix-like DNA-binding domain superfamily/Winged helix DNA-binding domain"/>
    <property type="match status" value="1"/>
</dbReference>
<dbReference type="Gene3D" id="1.10.1740.10">
    <property type="match status" value="1"/>
</dbReference>
<dbReference type="SUPFAM" id="SSF88659">
    <property type="entry name" value="Sigma3 and sigma4 domains of RNA polymerase sigma factors"/>
    <property type="match status" value="1"/>
</dbReference>
<comment type="similarity">
    <text evidence="1">Belongs to the sigma-70 factor family. ECF subfamily.</text>
</comment>
<protein>
    <submittedName>
        <fullName evidence="8">Sigma-70 family RNA polymerase sigma factor</fullName>
    </submittedName>
</protein>
<dbReference type="InterPro" id="IPR013324">
    <property type="entry name" value="RNA_pol_sigma_r3/r4-like"/>
</dbReference>
<feature type="domain" description="RNA polymerase sigma-70 region 2" evidence="6">
    <location>
        <begin position="24"/>
        <end position="85"/>
    </location>
</feature>
<dbReference type="GO" id="GO:0016987">
    <property type="term" value="F:sigma factor activity"/>
    <property type="evidence" value="ECO:0007669"/>
    <property type="project" value="UniProtKB-KW"/>
</dbReference>
<dbReference type="InterPro" id="IPR014284">
    <property type="entry name" value="RNA_pol_sigma-70_dom"/>
</dbReference>
<accession>A0A9D2ADT3</accession>
<dbReference type="SUPFAM" id="SSF88946">
    <property type="entry name" value="Sigma2 domain of RNA polymerase sigma factors"/>
    <property type="match status" value="1"/>
</dbReference>
<gene>
    <name evidence="8" type="ORF">H9865_08220</name>
</gene>
<organism evidence="8 9">
    <name type="scientific">Candidatus Allofournierella pullicola</name>
    <dbReference type="NCBI Taxonomy" id="2838596"/>
    <lineage>
        <taxon>Bacteria</taxon>
        <taxon>Bacillati</taxon>
        <taxon>Bacillota</taxon>
        <taxon>Clostridia</taxon>
        <taxon>Eubacteriales</taxon>
        <taxon>Oscillospiraceae</taxon>
        <taxon>Allofournierella</taxon>
    </lineage>
</organism>
<dbReference type="InterPro" id="IPR007627">
    <property type="entry name" value="RNA_pol_sigma70_r2"/>
</dbReference>
<dbReference type="Proteomes" id="UP000824193">
    <property type="component" value="Unassembled WGS sequence"/>
</dbReference>
<proteinExistence type="inferred from homology"/>
<evidence type="ECO:0000256" key="1">
    <source>
        <dbReference type="ARBA" id="ARBA00010641"/>
    </source>
</evidence>
<evidence type="ECO:0000256" key="4">
    <source>
        <dbReference type="ARBA" id="ARBA00023125"/>
    </source>
</evidence>
<evidence type="ECO:0000313" key="9">
    <source>
        <dbReference type="Proteomes" id="UP000824193"/>
    </source>
</evidence>
<sequence length="186" mass="21155">MMEDGQIVGLFWARSEEALRALDETYGGLCRSLALNILNDRRDAEECVNDAYLGLWRAIPPARPAPLRTYLCRVVRNISLNAYYKKHAARRSAAGCVPFEELEECLAGADETVQTLETKELARSIERFLDTLSREDQVIFLRRYWFADSCRQIGGRVGLSEKNVTVRLARMRQKLKERLAGEGVSV</sequence>
<feature type="domain" description="RNA polymerase sigma factor 70 region 4 type 2" evidence="7">
    <location>
        <begin position="123"/>
        <end position="175"/>
    </location>
</feature>
<dbReference type="AlphaFoldDB" id="A0A9D2ADT3"/>
<evidence type="ECO:0000256" key="5">
    <source>
        <dbReference type="ARBA" id="ARBA00023163"/>
    </source>
</evidence>
<dbReference type="InterPro" id="IPR013249">
    <property type="entry name" value="RNA_pol_sigma70_r4_t2"/>
</dbReference>
<reference evidence="8" key="2">
    <citation type="submission" date="2021-04" db="EMBL/GenBank/DDBJ databases">
        <authorList>
            <person name="Gilroy R."/>
        </authorList>
    </citation>
    <scope>NUCLEOTIDE SEQUENCE</scope>
    <source>
        <strain evidence="8">2239</strain>
    </source>
</reference>
<dbReference type="EMBL" id="DXFW01000023">
    <property type="protein sequence ID" value="HIX06068.1"/>
    <property type="molecule type" value="Genomic_DNA"/>
</dbReference>
<evidence type="ECO:0000256" key="3">
    <source>
        <dbReference type="ARBA" id="ARBA00023082"/>
    </source>
</evidence>
<dbReference type="Pfam" id="PF04542">
    <property type="entry name" value="Sigma70_r2"/>
    <property type="match status" value="1"/>
</dbReference>
<dbReference type="NCBIfam" id="TIGR02937">
    <property type="entry name" value="sigma70-ECF"/>
    <property type="match status" value="1"/>
</dbReference>
<dbReference type="GO" id="GO:0003677">
    <property type="term" value="F:DNA binding"/>
    <property type="evidence" value="ECO:0007669"/>
    <property type="project" value="UniProtKB-KW"/>
</dbReference>
<evidence type="ECO:0000259" key="6">
    <source>
        <dbReference type="Pfam" id="PF04542"/>
    </source>
</evidence>
<reference evidence="8" key="1">
    <citation type="journal article" date="2021" name="PeerJ">
        <title>Extensive microbial diversity within the chicken gut microbiome revealed by metagenomics and culture.</title>
        <authorList>
            <person name="Gilroy R."/>
            <person name="Ravi A."/>
            <person name="Getino M."/>
            <person name="Pursley I."/>
            <person name="Horton D.L."/>
            <person name="Alikhan N.F."/>
            <person name="Baker D."/>
            <person name="Gharbi K."/>
            <person name="Hall N."/>
            <person name="Watson M."/>
            <person name="Adriaenssens E.M."/>
            <person name="Foster-Nyarko E."/>
            <person name="Jarju S."/>
            <person name="Secka A."/>
            <person name="Antonio M."/>
            <person name="Oren A."/>
            <person name="Chaudhuri R.R."/>
            <person name="La Ragione R."/>
            <person name="Hildebrand F."/>
            <person name="Pallen M.J."/>
        </authorList>
    </citation>
    <scope>NUCLEOTIDE SEQUENCE</scope>
    <source>
        <strain evidence="8">2239</strain>
    </source>
</reference>
<keyword evidence="3" id="KW-0731">Sigma factor</keyword>
<dbReference type="InterPro" id="IPR013325">
    <property type="entry name" value="RNA_pol_sigma_r2"/>
</dbReference>
<evidence type="ECO:0000313" key="8">
    <source>
        <dbReference type="EMBL" id="HIX06068.1"/>
    </source>
</evidence>
<dbReference type="InterPro" id="IPR039425">
    <property type="entry name" value="RNA_pol_sigma-70-like"/>
</dbReference>
<dbReference type="PANTHER" id="PTHR43133">
    <property type="entry name" value="RNA POLYMERASE ECF-TYPE SIGMA FACTO"/>
    <property type="match status" value="1"/>
</dbReference>
<dbReference type="Pfam" id="PF08281">
    <property type="entry name" value="Sigma70_r4_2"/>
    <property type="match status" value="1"/>
</dbReference>